<dbReference type="Pfam" id="PF00356">
    <property type="entry name" value="LacI"/>
    <property type="match status" value="1"/>
</dbReference>
<evidence type="ECO:0000259" key="6">
    <source>
        <dbReference type="PROSITE" id="PS50943"/>
    </source>
</evidence>
<organism evidence="7 8">
    <name type="scientific">Pseudomonas amygdali pv. eriobotryae</name>
    <dbReference type="NCBI Taxonomy" id="129137"/>
    <lineage>
        <taxon>Bacteria</taxon>
        <taxon>Pseudomonadati</taxon>
        <taxon>Pseudomonadota</taxon>
        <taxon>Gammaproteobacteria</taxon>
        <taxon>Pseudomonadales</taxon>
        <taxon>Pseudomonadaceae</taxon>
        <taxon>Pseudomonas</taxon>
        <taxon>Pseudomonas amygdali</taxon>
    </lineage>
</organism>
<dbReference type="SUPFAM" id="SSF47413">
    <property type="entry name" value="lambda repressor-like DNA-binding domains"/>
    <property type="match status" value="1"/>
</dbReference>
<dbReference type="CDD" id="cd06267">
    <property type="entry name" value="PBP1_LacI_sugar_binding-like"/>
    <property type="match status" value="1"/>
</dbReference>
<dbReference type="InterPro" id="IPR046335">
    <property type="entry name" value="LacI/GalR-like_sensor"/>
</dbReference>
<gene>
    <name evidence="7" type="ORF">ALO70_05284</name>
</gene>
<feature type="domain" description="HTH cro/C1-type" evidence="6">
    <location>
        <begin position="21"/>
        <end position="64"/>
    </location>
</feature>
<evidence type="ECO:0000256" key="4">
    <source>
        <dbReference type="ARBA" id="ARBA00023163"/>
    </source>
</evidence>
<reference evidence="7 8" key="1">
    <citation type="submission" date="2015-09" db="EMBL/GenBank/DDBJ databases">
        <title>Genome announcement of multiple Pseudomonas syringae strains.</title>
        <authorList>
            <person name="Thakur S."/>
            <person name="Wang P.W."/>
            <person name="Gong Y."/>
            <person name="Weir B.S."/>
            <person name="Guttman D.S."/>
        </authorList>
    </citation>
    <scope>NUCLEOTIDE SEQUENCE [LARGE SCALE GENOMIC DNA]</scope>
    <source>
        <strain evidence="7 8">ICMP4455</strain>
    </source>
</reference>
<dbReference type="Gene3D" id="3.40.50.2300">
    <property type="match status" value="2"/>
</dbReference>
<dbReference type="GO" id="GO:0003700">
    <property type="term" value="F:DNA-binding transcription factor activity"/>
    <property type="evidence" value="ECO:0007669"/>
    <property type="project" value="TreeGrafter"/>
</dbReference>
<protein>
    <submittedName>
        <fullName evidence="7">Ribose operon repressor</fullName>
    </submittedName>
</protein>
<proteinExistence type="predicted"/>
<sequence>MPIHYFVFQPTNPIAMTRPVTLQDVANHAGLSKAAVSRYLNRSISLPPETAKRIDTAIKALDYRGNSLARRLSKGGSETIGLVLPDIANPFFAELADAAEEEASANGYNLVLCVTRNLLERESTFVRWLDSRNVDGLLLVSNRPDDGTLASQLASYRNIILLDEDVPGTSQPKVFADNHQGGRLATEYLIRHGHRRIAHVSGPSALMSARERYAGYREALTLAGIAEVPECLCFGDYSREFGRIATAQLLTLPHPPEAIFAASDFIALGVLDVLRERNISVPGAMSLVGFDDAVYASLLTPPLCTIRQSSRELGRLGVAQLLQRMAGGDCTQDVVRVPVELVCRGTVATRSD</sequence>
<keyword evidence="4" id="KW-0804">Transcription</keyword>
<dbReference type="GO" id="GO:0000976">
    <property type="term" value="F:transcription cis-regulatory region binding"/>
    <property type="evidence" value="ECO:0007669"/>
    <property type="project" value="TreeGrafter"/>
</dbReference>
<dbReference type="Proteomes" id="UP000050490">
    <property type="component" value="Unassembled WGS sequence"/>
</dbReference>
<dbReference type="InterPro" id="IPR010982">
    <property type="entry name" value="Lambda_DNA-bd_dom_sf"/>
</dbReference>
<dbReference type="Gene3D" id="1.10.260.40">
    <property type="entry name" value="lambda repressor-like DNA-binding domains"/>
    <property type="match status" value="1"/>
</dbReference>
<dbReference type="AlphaFoldDB" id="A0A0P9VDZ8"/>
<dbReference type="PANTHER" id="PTHR30146:SF148">
    <property type="entry name" value="HTH-TYPE TRANSCRIPTIONAL REPRESSOR PURR-RELATED"/>
    <property type="match status" value="1"/>
</dbReference>
<evidence type="ECO:0000259" key="5">
    <source>
        <dbReference type="PROSITE" id="PS50932"/>
    </source>
</evidence>
<evidence type="ECO:0000256" key="2">
    <source>
        <dbReference type="ARBA" id="ARBA00023015"/>
    </source>
</evidence>
<dbReference type="CDD" id="cd01392">
    <property type="entry name" value="HTH_LacI"/>
    <property type="match status" value="1"/>
</dbReference>
<evidence type="ECO:0000313" key="8">
    <source>
        <dbReference type="Proteomes" id="UP000050490"/>
    </source>
</evidence>
<evidence type="ECO:0000256" key="1">
    <source>
        <dbReference type="ARBA" id="ARBA00022491"/>
    </source>
</evidence>
<keyword evidence="1" id="KW-0678">Repressor</keyword>
<keyword evidence="3" id="KW-0238">DNA-binding</keyword>
<dbReference type="PROSITE" id="PS50943">
    <property type="entry name" value="HTH_CROC1"/>
    <property type="match status" value="1"/>
</dbReference>
<evidence type="ECO:0000313" key="7">
    <source>
        <dbReference type="EMBL" id="KPX37518.1"/>
    </source>
</evidence>
<dbReference type="Pfam" id="PF13377">
    <property type="entry name" value="Peripla_BP_3"/>
    <property type="match status" value="1"/>
</dbReference>
<dbReference type="SMART" id="SM00354">
    <property type="entry name" value="HTH_LACI"/>
    <property type="match status" value="1"/>
</dbReference>
<evidence type="ECO:0000256" key="3">
    <source>
        <dbReference type="ARBA" id="ARBA00023125"/>
    </source>
</evidence>
<dbReference type="PROSITE" id="PS50932">
    <property type="entry name" value="HTH_LACI_2"/>
    <property type="match status" value="1"/>
</dbReference>
<dbReference type="InterPro" id="IPR028082">
    <property type="entry name" value="Peripla_BP_I"/>
</dbReference>
<name>A0A0P9VDZ8_PSEA0</name>
<dbReference type="InterPro" id="IPR001387">
    <property type="entry name" value="Cro/C1-type_HTH"/>
</dbReference>
<feature type="domain" description="HTH lacI-type" evidence="5">
    <location>
        <begin position="20"/>
        <end position="74"/>
    </location>
</feature>
<dbReference type="InterPro" id="IPR000843">
    <property type="entry name" value="HTH_LacI"/>
</dbReference>
<dbReference type="SUPFAM" id="SSF53822">
    <property type="entry name" value="Periplasmic binding protein-like I"/>
    <property type="match status" value="1"/>
</dbReference>
<dbReference type="PATRIC" id="fig|129137.4.peg.4151"/>
<comment type="caution">
    <text evidence="7">The sequence shown here is derived from an EMBL/GenBank/DDBJ whole genome shotgun (WGS) entry which is preliminary data.</text>
</comment>
<accession>A0A0P9VDZ8</accession>
<dbReference type="EMBL" id="LJQI01000046">
    <property type="protein sequence ID" value="KPX37518.1"/>
    <property type="molecule type" value="Genomic_DNA"/>
</dbReference>
<keyword evidence="2" id="KW-0805">Transcription regulation</keyword>
<dbReference type="PANTHER" id="PTHR30146">
    <property type="entry name" value="LACI-RELATED TRANSCRIPTIONAL REPRESSOR"/>
    <property type="match status" value="1"/>
</dbReference>